<dbReference type="Pfam" id="PF17768">
    <property type="entry name" value="RecJ_OB"/>
    <property type="match status" value="1"/>
</dbReference>
<dbReference type="Proteomes" id="UP001268256">
    <property type="component" value="Unassembled WGS sequence"/>
</dbReference>
<dbReference type="GO" id="GO:0008409">
    <property type="term" value="F:5'-3' exonuclease activity"/>
    <property type="evidence" value="ECO:0007669"/>
    <property type="project" value="InterPro"/>
</dbReference>
<dbReference type="InterPro" id="IPR003156">
    <property type="entry name" value="DHHA1_dom"/>
</dbReference>
<evidence type="ECO:0000256" key="5">
    <source>
        <dbReference type="ARBA" id="ARBA00022839"/>
    </source>
</evidence>
<evidence type="ECO:0000256" key="1">
    <source>
        <dbReference type="ARBA" id="ARBA00005915"/>
    </source>
</evidence>
<name>A0AAE4FR74_9CYAN</name>
<accession>A0AAE4FR74</accession>
<dbReference type="SUPFAM" id="SSF64182">
    <property type="entry name" value="DHH phosphoesterases"/>
    <property type="match status" value="1"/>
</dbReference>
<evidence type="ECO:0000256" key="3">
    <source>
        <dbReference type="ARBA" id="ARBA00022722"/>
    </source>
</evidence>
<dbReference type="InterPro" id="IPR041122">
    <property type="entry name" value="RecJ_OB"/>
</dbReference>
<feature type="region of interest" description="Disordered" evidence="6">
    <location>
        <begin position="583"/>
        <end position="604"/>
    </location>
</feature>
<dbReference type="EMBL" id="JAVMIP010000006">
    <property type="protein sequence ID" value="MDS3860808.1"/>
    <property type="molecule type" value="Genomic_DNA"/>
</dbReference>
<comment type="caution">
    <text evidence="10">The sequence shown here is derived from an EMBL/GenBank/DDBJ whole genome shotgun (WGS) entry which is preliminary data.</text>
</comment>
<dbReference type="NCBIfam" id="TIGR00644">
    <property type="entry name" value="recJ"/>
    <property type="match status" value="1"/>
</dbReference>
<gene>
    <name evidence="10" type="primary">recJ</name>
    <name evidence="10" type="ORF">RIF25_08275</name>
</gene>
<evidence type="ECO:0000259" key="9">
    <source>
        <dbReference type="Pfam" id="PF17768"/>
    </source>
</evidence>
<evidence type="ECO:0000256" key="2">
    <source>
        <dbReference type="ARBA" id="ARBA00019841"/>
    </source>
</evidence>
<dbReference type="Gene3D" id="3.10.310.30">
    <property type="match status" value="1"/>
</dbReference>
<dbReference type="InterPro" id="IPR004610">
    <property type="entry name" value="RecJ"/>
</dbReference>
<reference evidence="11" key="1">
    <citation type="submission" date="2023-07" db="EMBL/GenBank/DDBJ databases">
        <authorList>
            <person name="Luz R."/>
            <person name="Cordeiro R."/>
            <person name="Fonseca A."/>
            <person name="Goncalves V."/>
        </authorList>
    </citation>
    <scope>NUCLEOTIDE SEQUENCE [LARGE SCALE GENOMIC DNA]</scope>
    <source>
        <strain evidence="11">BACA0444</strain>
    </source>
</reference>
<comment type="similarity">
    <text evidence="1">Belongs to the RecJ family.</text>
</comment>
<dbReference type="PANTHER" id="PTHR30255:SF2">
    <property type="entry name" value="SINGLE-STRANDED-DNA-SPECIFIC EXONUCLEASE RECJ"/>
    <property type="match status" value="1"/>
</dbReference>
<evidence type="ECO:0000259" key="7">
    <source>
        <dbReference type="Pfam" id="PF01368"/>
    </source>
</evidence>
<keyword evidence="4" id="KW-0378">Hydrolase</keyword>
<dbReference type="GO" id="GO:0006310">
    <property type="term" value="P:DNA recombination"/>
    <property type="evidence" value="ECO:0007669"/>
    <property type="project" value="InterPro"/>
</dbReference>
<sequence length="783" mass="85950">MASLPDQRWHIHPPAPQAQAIAQAHHLSPIAAQLLINRGLTTTEDIQGFLNPQSLHLPAPNTAFVDLDIAVELLRQVITKGEKIAICGDYDADGMTSTALLLRALRAVGANVDYEIPSRMQEGYGINHRIVEDCHRRGVKVILTVDNGIAAPGPIALARQLGLIVIITDHHDLPPELPPAQAILNPKLLPTESPYGVLAGVGVAYILGISVVQAFGQMKDLVRPLLELCTLGTIADLASLTGVNRRWVQRGLVTIPQSTLVGVQALMTVAKCRPEDNAALKPTAVGFRLGPRINAIGRIGDPQVVIDLLTTEDLLQAEALAEVCEETNRRRQELTESITAEAVAQVEAAQLDLLVKRVLVLVKAGWHHGVIGIVASRLVERYGVPVFIATEEDETHLRGSARGIPEFDVFAALQYSGDLLEKFGGHRAAGGFSLEKVKLSAWRKRLTEFANQCLQPEHLKPLIAIDSEIRLDEITPDLWQQLQALQPCGLGNPEPLFCSRNVQVQEQRLFGANQTHLMLTLTQTHPQTGALISQKAKAWNWRSYYPLPAEIDVAYTLEENTWQGNTTLELRLVGVQSAASSLAKGKPKTANRTSLRGNPAANRPNLIVQCPEPPTYPRPAAWLELEDLLGLCKTLRGRVLLYGDQCPYISTQSTPAQIDYDRPRQACDTFLLWNLPPSLTHLRWLLAKGQPQQVYVRNQAPSLPTATELKMKLSIAVSQLDGNTVNLLAWGQTHWVAPSTIVAGLRELGHDCEGYRATLGLEQELNRLSRWYAYTPAELAQLS</sequence>
<feature type="domain" description="RecJ OB" evidence="9">
    <location>
        <begin position="465"/>
        <end position="572"/>
    </location>
</feature>
<dbReference type="AlphaFoldDB" id="A0AAE4FR74"/>
<keyword evidence="5 10" id="KW-0269">Exonuclease</keyword>
<proteinExistence type="inferred from homology"/>
<evidence type="ECO:0000313" key="11">
    <source>
        <dbReference type="Proteomes" id="UP001268256"/>
    </source>
</evidence>
<dbReference type="GO" id="GO:0003676">
    <property type="term" value="F:nucleic acid binding"/>
    <property type="evidence" value="ECO:0007669"/>
    <property type="project" value="InterPro"/>
</dbReference>
<feature type="domain" description="DDH" evidence="7">
    <location>
        <begin position="83"/>
        <end position="233"/>
    </location>
</feature>
<dbReference type="InterPro" id="IPR038763">
    <property type="entry name" value="DHH_sf"/>
</dbReference>
<dbReference type="GO" id="GO:0006281">
    <property type="term" value="P:DNA repair"/>
    <property type="evidence" value="ECO:0007669"/>
    <property type="project" value="InterPro"/>
</dbReference>
<dbReference type="InterPro" id="IPR001667">
    <property type="entry name" value="DDH_dom"/>
</dbReference>
<dbReference type="Pfam" id="PF01368">
    <property type="entry name" value="DHH"/>
    <property type="match status" value="1"/>
</dbReference>
<dbReference type="RefSeq" id="WP_322878071.1">
    <property type="nucleotide sequence ID" value="NZ_JAVMIP010000006.1"/>
</dbReference>
<evidence type="ECO:0000256" key="6">
    <source>
        <dbReference type="SAM" id="MobiDB-lite"/>
    </source>
</evidence>
<dbReference type="InterPro" id="IPR051673">
    <property type="entry name" value="SSDNA_exonuclease_RecJ"/>
</dbReference>
<feature type="domain" description="DHHA1" evidence="8">
    <location>
        <begin position="357"/>
        <end position="450"/>
    </location>
</feature>
<keyword evidence="11" id="KW-1185">Reference proteome</keyword>
<dbReference type="Gene3D" id="3.90.1640.30">
    <property type="match status" value="1"/>
</dbReference>
<dbReference type="Pfam" id="PF02272">
    <property type="entry name" value="DHHA1"/>
    <property type="match status" value="1"/>
</dbReference>
<evidence type="ECO:0000313" key="10">
    <source>
        <dbReference type="EMBL" id="MDS3860808.1"/>
    </source>
</evidence>
<evidence type="ECO:0000259" key="8">
    <source>
        <dbReference type="Pfam" id="PF02272"/>
    </source>
</evidence>
<protein>
    <recommendedName>
        <fullName evidence="2">Single-stranded-DNA-specific exonuclease RecJ</fullName>
    </recommendedName>
</protein>
<keyword evidence="3" id="KW-0540">Nuclease</keyword>
<organism evidence="10 11">
    <name type="scientific">Pseudocalidococcus azoricus BACA0444</name>
    <dbReference type="NCBI Taxonomy" id="2918990"/>
    <lineage>
        <taxon>Bacteria</taxon>
        <taxon>Bacillati</taxon>
        <taxon>Cyanobacteriota</taxon>
        <taxon>Cyanophyceae</taxon>
        <taxon>Acaryochloridales</taxon>
        <taxon>Thermosynechococcaceae</taxon>
        <taxon>Pseudocalidococcus</taxon>
        <taxon>Pseudocalidococcus azoricus</taxon>
    </lineage>
</organism>
<dbReference type="PANTHER" id="PTHR30255">
    <property type="entry name" value="SINGLE-STRANDED-DNA-SPECIFIC EXONUCLEASE RECJ"/>
    <property type="match status" value="1"/>
</dbReference>
<evidence type="ECO:0000256" key="4">
    <source>
        <dbReference type="ARBA" id="ARBA00022801"/>
    </source>
</evidence>